<evidence type="ECO:0000256" key="9">
    <source>
        <dbReference type="ARBA" id="ARBA00023235"/>
    </source>
</evidence>
<sequence>MSAKEYNAGSIEVLSGLEPVQKRPGMYTDTTRPNHLAQEVIDNSVDEALADHADRIEVILYKDGSLSVEDNGRGMPVDIHPEEGVSGVELILTKLHAGGKFSGDNYQFSGGLHGVGVSVVNALSTSLEVWVKRDGKIHHIAFADGFKTVELNEVGTVGKKNTGTKLKFTADGKYFDSPKYSLSRLKHLLKAKAVLCPSLHVIFIDQSGSEEVREEWFYEDGLKDYLIQANAGFELLPEEPFLGGLTEKTQGVDWAVQWLPEGGELITESYVNLIPTAQGGTHVNGLRTGLLEAIREFCDFHNLLPRGVKLTAEDVWDRCSYVLSAKLQEPQFSGQTKERLSSRQIVPFISATAKDAFSLWLNKHVEDGKKIADLVINSAQKRLKASKKVVRKKITQGPALPGKLADCAGQDSSRSELFLVEGDSAGGSAKQARDKDFQAILPLRGKILNSWEVESSQVLGSQEIHDISVALGVDPGEEDLSGLRYGKICILADADSDGLHIATLLCALFVRHFSSLVKAGHVFVAMPPLYRIDLGKEVSYALDDEEKDIILHKMAAENKRGTPNVQRFKGLGEMNPSQLRETTMAPDTRRLIQLTMDDPVDTGELLDKLLSKKRAGDRKSWLETYGNLAIVEV</sequence>
<dbReference type="InterPro" id="IPR003594">
    <property type="entry name" value="HATPase_dom"/>
</dbReference>
<dbReference type="RefSeq" id="WP_067013491.1">
    <property type="nucleotide sequence ID" value="NZ_FLOB01000002.1"/>
</dbReference>
<dbReference type="Pfam" id="PF01751">
    <property type="entry name" value="Toprim"/>
    <property type="match status" value="1"/>
</dbReference>
<evidence type="ECO:0000256" key="6">
    <source>
        <dbReference type="ARBA" id="ARBA00022842"/>
    </source>
</evidence>
<dbReference type="Pfam" id="PF00986">
    <property type="entry name" value="DNA_gyraseB_C"/>
    <property type="match status" value="1"/>
</dbReference>
<dbReference type="SUPFAM" id="SSF54211">
    <property type="entry name" value="Ribosomal protein S5 domain 2-like"/>
    <property type="match status" value="1"/>
</dbReference>
<feature type="binding site" evidence="10">
    <location>
        <position position="6"/>
    </location>
    <ligand>
        <name>ATP</name>
        <dbReference type="ChEBI" id="CHEBI:30616"/>
    </ligand>
</feature>
<dbReference type="PRINTS" id="PR00418">
    <property type="entry name" value="TPI2FAMILY"/>
</dbReference>
<dbReference type="InterPro" id="IPR001241">
    <property type="entry name" value="Topo_IIA"/>
</dbReference>
<dbReference type="GO" id="GO:0006265">
    <property type="term" value="P:DNA topological change"/>
    <property type="evidence" value="ECO:0007669"/>
    <property type="project" value="UniProtKB-UniRule"/>
</dbReference>
<dbReference type="InterPro" id="IPR013759">
    <property type="entry name" value="Topo_IIA_B_C"/>
</dbReference>
<dbReference type="GO" id="GO:0007059">
    <property type="term" value="P:chromosome segregation"/>
    <property type="evidence" value="ECO:0007669"/>
    <property type="project" value="UniProtKB-UniRule"/>
</dbReference>
<feature type="domain" description="Toprim" evidence="11">
    <location>
        <begin position="415"/>
        <end position="528"/>
    </location>
</feature>
<keyword evidence="8 10" id="KW-0238">DNA-binding</keyword>
<dbReference type="Gene3D" id="3.30.565.10">
    <property type="entry name" value="Histidine kinase-like ATPase, C-terminal domain"/>
    <property type="match status" value="1"/>
</dbReference>
<dbReference type="FunFam" id="3.30.565.10:FF:000002">
    <property type="entry name" value="DNA gyrase subunit B"/>
    <property type="match status" value="1"/>
</dbReference>
<comment type="function">
    <text evidence="10">Topoisomerase IV is essential for chromosome segregation. It relaxes supercoiled DNA. Performs the decatenation events required during the replication of a circular DNA molecule.</text>
</comment>
<dbReference type="PANTHER" id="PTHR45866:SF4">
    <property type="entry name" value="DNA TOPOISOMERASE 4 SUBUNIT B"/>
    <property type="match status" value="1"/>
</dbReference>
<evidence type="ECO:0000256" key="4">
    <source>
        <dbReference type="ARBA" id="ARBA00022741"/>
    </source>
</evidence>
<dbReference type="GO" id="GO:0005694">
    <property type="term" value="C:chromosome"/>
    <property type="evidence" value="ECO:0007669"/>
    <property type="project" value="InterPro"/>
</dbReference>
<feature type="binding site" evidence="10">
    <location>
        <position position="337"/>
    </location>
    <ligand>
        <name>ATP</name>
        <dbReference type="ChEBI" id="CHEBI:30616"/>
    </ligand>
</feature>
<dbReference type="InterPro" id="IPR036890">
    <property type="entry name" value="HATPase_C_sf"/>
</dbReference>
<dbReference type="PRINTS" id="PR01098">
    <property type="entry name" value="TOPISMRASE4B"/>
</dbReference>
<dbReference type="Pfam" id="PF00204">
    <property type="entry name" value="DNA_gyraseB"/>
    <property type="match status" value="1"/>
</dbReference>
<evidence type="ECO:0000256" key="1">
    <source>
        <dbReference type="ARBA" id="ARBA00000185"/>
    </source>
</evidence>
<reference evidence="12 13" key="1">
    <citation type="submission" date="2016-06" db="EMBL/GenBank/DDBJ databases">
        <authorList>
            <person name="Kjaerup R.B."/>
            <person name="Dalgaard T.S."/>
            <person name="Juul-Madsen H.R."/>
        </authorList>
    </citation>
    <scope>NUCLEOTIDE SEQUENCE [LARGE SCALE GENOMIC DNA]</scope>
    <source>
        <strain evidence="12 13">CECT 8886</strain>
    </source>
</reference>
<dbReference type="EMBL" id="FLOB01000002">
    <property type="protein sequence ID" value="SBS28140.1"/>
    <property type="molecule type" value="Genomic_DNA"/>
</dbReference>
<dbReference type="SUPFAM" id="SSF55874">
    <property type="entry name" value="ATPase domain of HSP90 chaperone/DNA topoisomerase II/histidine kinase"/>
    <property type="match status" value="1"/>
</dbReference>
<dbReference type="InterPro" id="IPR020568">
    <property type="entry name" value="Ribosomal_Su5_D2-typ_SF"/>
</dbReference>
<evidence type="ECO:0000256" key="2">
    <source>
        <dbReference type="ARBA" id="ARBA00001946"/>
    </source>
</evidence>
<dbReference type="Proteomes" id="UP000092544">
    <property type="component" value="Unassembled WGS sequence"/>
</dbReference>
<dbReference type="GO" id="GO:0003918">
    <property type="term" value="F:DNA topoisomerase type II (double strand cut, ATP-hydrolyzing) activity"/>
    <property type="evidence" value="ECO:0007669"/>
    <property type="project" value="UniProtKB-UniRule"/>
</dbReference>
<dbReference type="STRING" id="1792290.MSP8886_01069"/>
<feature type="binding site" evidence="10">
    <location>
        <begin position="111"/>
        <end position="117"/>
    </location>
    <ligand>
        <name>ATP</name>
        <dbReference type="ChEBI" id="CHEBI:30616"/>
    </ligand>
</feature>
<evidence type="ECO:0000259" key="11">
    <source>
        <dbReference type="PROSITE" id="PS50880"/>
    </source>
</evidence>
<evidence type="ECO:0000256" key="8">
    <source>
        <dbReference type="ARBA" id="ARBA00023125"/>
    </source>
</evidence>
<comment type="catalytic activity">
    <reaction evidence="1 10">
        <text>ATP-dependent breakage, passage and rejoining of double-stranded DNA.</text>
        <dbReference type="EC" id="5.6.2.2"/>
    </reaction>
</comment>
<dbReference type="SUPFAM" id="SSF56719">
    <property type="entry name" value="Type II DNA topoisomerase"/>
    <property type="match status" value="1"/>
</dbReference>
<feature type="binding site" evidence="10">
    <location>
        <position position="43"/>
    </location>
    <ligand>
        <name>ATP</name>
        <dbReference type="ChEBI" id="CHEBI:30616"/>
    </ligand>
</feature>
<protein>
    <recommendedName>
        <fullName evidence="10">DNA topoisomerase 4 subunit B</fullName>
        <ecNumber evidence="10">5.6.2.2</ecNumber>
    </recommendedName>
    <alternativeName>
        <fullName evidence="10">Topoisomerase IV subunit B</fullName>
    </alternativeName>
</protein>
<comment type="subunit">
    <text evidence="10">Heterotetramer composed of ParC and ParE.</text>
</comment>
<dbReference type="OrthoDB" id="9802808at2"/>
<gene>
    <name evidence="10 12" type="primary">parE</name>
    <name evidence="12" type="ORF">MSP8886_01069</name>
</gene>
<dbReference type="GO" id="GO:0046872">
    <property type="term" value="F:metal ion binding"/>
    <property type="evidence" value="ECO:0007669"/>
    <property type="project" value="UniProtKB-KW"/>
</dbReference>
<dbReference type="PROSITE" id="PS00177">
    <property type="entry name" value="TOPOISOMERASE_II"/>
    <property type="match status" value="1"/>
</dbReference>
<dbReference type="InterPro" id="IPR013760">
    <property type="entry name" value="Topo_IIA-like_dom_sf"/>
</dbReference>
<evidence type="ECO:0000256" key="3">
    <source>
        <dbReference type="ARBA" id="ARBA00022723"/>
    </source>
</evidence>
<dbReference type="InterPro" id="IPR014721">
    <property type="entry name" value="Ribsml_uS5_D2-typ_fold_subgr"/>
</dbReference>
<dbReference type="EC" id="5.6.2.2" evidence="10"/>
<keyword evidence="4 10" id="KW-0547">Nucleotide-binding</keyword>
<dbReference type="HAMAP" id="MF_00938">
    <property type="entry name" value="ParE_type1"/>
    <property type="match status" value="1"/>
</dbReference>
<feature type="site" description="Interaction with DNA" evidence="10">
    <location>
        <position position="500"/>
    </location>
</feature>
<dbReference type="InterPro" id="IPR005737">
    <property type="entry name" value="TopoIV_B_Gneg"/>
</dbReference>
<feature type="site" description="Interaction with DNA" evidence="10">
    <location>
        <position position="618"/>
    </location>
</feature>
<accession>A0A1A8T6P5</accession>
<dbReference type="FunFam" id="3.30.230.10:FF:000012">
    <property type="entry name" value="DNA topoisomerase 4 subunit B"/>
    <property type="match status" value="1"/>
</dbReference>
<dbReference type="AlphaFoldDB" id="A0A1A8T6P5"/>
<name>A0A1A8T6P5_9GAMM</name>
<comment type="cofactor">
    <cofactor evidence="2">
        <name>Mg(2+)</name>
        <dbReference type="ChEBI" id="CHEBI:18420"/>
    </cofactor>
</comment>
<dbReference type="Gene3D" id="3.40.50.670">
    <property type="match status" value="1"/>
</dbReference>
<keyword evidence="5 10" id="KW-0067">ATP-binding</keyword>
<dbReference type="InterPro" id="IPR013506">
    <property type="entry name" value="Topo_IIA_bsu_dom2"/>
</dbReference>
<dbReference type="SMART" id="SM00387">
    <property type="entry name" value="HATPase_c"/>
    <property type="match status" value="1"/>
</dbReference>
<evidence type="ECO:0000313" key="13">
    <source>
        <dbReference type="Proteomes" id="UP000092544"/>
    </source>
</evidence>
<organism evidence="12 13">
    <name type="scientific">Marinomonas spartinae</name>
    <dbReference type="NCBI Taxonomy" id="1792290"/>
    <lineage>
        <taxon>Bacteria</taxon>
        <taxon>Pseudomonadati</taxon>
        <taxon>Pseudomonadota</taxon>
        <taxon>Gammaproteobacteria</taxon>
        <taxon>Oceanospirillales</taxon>
        <taxon>Oceanospirillaceae</taxon>
        <taxon>Marinomonas</taxon>
    </lineage>
</organism>
<dbReference type="Pfam" id="PF02518">
    <property type="entry name" value="HATPase_c"/>
    <property type="match status" value="1"/>
</dbReference>
<dbReference type="GO" id="GO:0005524">
    <property type="term" value="F:ATP binding"/>
    <property type="evidence" value="ECO:0007669"/>
    <property type="project" value="UniProtKB-UniRule"/>
</dbReference>
<evidence type="ECO:0000256" key="10">
    <source>
        <dbReference type="HAMAP-Rule" id="MF_00938"/>
    </source>
</evidence>
<dbReference type="GO" id="GO:0003677">
    <property type="term" value="F:DNA binding"/>
    <property type="evidence" value="ECO:0007669"/>
    <property type="project" value="UniProtKB-UniRule"/>
</dbReference>
<dbReference type="PROSITE" id="PS50880">
    <property type="entry name" value="TOPRIM"/>
    <property type="match status" value="1"/>
</dbReference>
<dbReference type="SMART" id="SM00433">
    <property type="entry name" value="TOP2c"/>
    <property type="match status" value="1"/>
</dbReference>
<keyword evidence="13" id="KW-1185">Reference proteome</keyword>
<dbReference type="CDD" id="cd16928">
    <property type="entry name" value="HATPase_GyrB-like"/>
    <property type="match status" value="1"/>
</dbReference>
<feature type="site" description="Interaction with DNA" evidence="10">
    <location>
        <position position="449"/>
    </location>
</feature>
<evidence type="ECO:0000256" key="7">
    <source>
        <dbReference type="ARBA" id="ARBA00023029"/>
    </source>
</evidence>
<keyword evidence="3" id="KW-0479">Metal-binding</keyword>
<keyword evidence="6" id="KW-0460">Magnesium</keyword>
<dbReference type="NCBIfam" id="TIGR01055">
    <property type="entry name" value="parE_Gneg"/>
    <property type="match status" value="1"/>
</dbReference>
<dbReference type="InterPro" id="IPR006171">
    <property type="entry name" value="TOPRIM_dom"/>
</dbReference>
<dbReference type="InterPro" id="IPR018522">
    <property type="entry name" value="TopoIIA_CS"/>
</dbReference>
<evidence type="ECO:0000313" key="12">
    <source>
        <dbReference type="EMBL" id="SBS28140.1"/>
    </source>
</evidence>
<evidence type="ECO:0000256" key="5">
    <source>
        <dbReference type="ARBA" id="ARBA00022840"/>
    </source>
</evidence>
<dbReference type="Gene3D" id="3.30.230.10">
    <property type="match status" value="1"/>
</dbReference>
<keyword evidence="7 10" id="KW-0799">Topoisomerase</keyword>
<keyword evidence="9 10" id="KW-0413">Isomerase</keyword>
<feature type="binding site" evidence="10">
    <location>
        <position position="70"/>
    </location>
    <ligand>
        <name>ATP</name>
        <dbReference type="ChEBI" id="CHEBI:30616"/>
    </ligand>
</feature>
<dbReference type="CDD" id="cd00822">
    <property type="entry name" value="TopoII_Trans_DNA_gyrase"/>
    <property type="match status" value="1"/>
</dbReference>
<dbReference type="InterPro" id="IPR002288">
    <property type="entry name" value="DNA_gyrase_B_C"/>
</dbReference>
<proteinExistence type="inferred from homology"/>
<dbReference type="FunFam" id="3.40.50.670:FF:000003">
    <property type="entry name" value="DNA topoisomerase 4 subunit B"/>
    <property type="match status" value="1"/>
</dbReference>
<comment type="similarity">
    <text evidence="10">Belongs to the type II topoisomerase family. ParE type 1 subfamily.</text>
</comment>
<dbReference type="PANTHER" id="PTHR45866">
    <property type="entry name" value="DNA GYRASE/TOPOISOMERASE SUBUNIT B"/>
    <property type="match status" value="1"/>
</dbReference>